<reference evidence="1" key="1">
    <citation type="journal article" date="2020" name="Stud. Mycol.">
        <title>101 Dothideomycetes genomes: a test case for predicting lifestyles and emergence of pathogens.</title>
        <authorList>
            <person name="Haridas S."/>
            <person name="Albert R."/>
            <person name="Binder M."/>
            <person name="Bloem J."/>
            <person name="Labutti K."/>
            <person name="Salamov A."/>
            <person name="Andreopoulos B."/>
            <person name="Baker S."/>
            <person name="Barry K."/>
            <person name="Bills G."/>
            <person name="Bluhm B."/>
            <person name="Cannon C."/>
            <person name="Castanera R."/>
            <person name="Culley D."/>
            <person name="Daum C."/>
            <person name="Ezra D."/>
            <person name="Gonzalez J."/>
            <person name="Henrissat B."/>
            <person name="Kuo A."/>
            <person name="Liang C."/>
            <person name="Lipzen A."/>
            <person name="Lutzoni F."/>
            <person name="Magnuson J."/>
            <person name="Mondo S."/>
            <person name="Nolan M."/>
            <person name="Ohm R."/>
            <person name="Pangilinan J."/>
            <person name="Park H.-J."/>
            <person name="Ramirez L."/>
            <person name="Alfaro M."/>
            <person name="Sun H."/>
            <person name="Tritt A."/>
            <person name="Yoshinaga Y."/>
            <person name="Zwiers L.-H."/>
            <person name="Turgeon B."/>
            <person name="Goodwin S."/>
            <person name="Spatafora J."/>
            <person name="Crous P."/>
            <person name="Grigoriev I."/>
        </authorList>
    </citation>
    <scope>NUCLEOTIDE SEQUENCE</scope>
    <source>
        <strain evidence="1">CBS 260.36</strain>
    </source>
</reference>
<evidence type="ECO:0000313" key="2">
    <source>
        <dbReference type="Proteomes" id="UP000799439"/>
    </source>
</evidence>
<accession>A0A9P4MDA6</accession>
<proteinExistence type="predicted"/>
<dbReference type="OrthoDB" id="3879552at2759"/>
<gene>
    <name evidence="1" type="ORF">K461DRAFT_55937</name>
</gene>
<name>A0A9P4MDA6_9PEZI</name>
<keyword evidence="2" id="KW-1185">Reference proteome</keyword>
<dbReference type="AlphaFoldDB" id="A0A9P4MDA6"/>
<dbReference type="EMBL" id="ML996092">
    <property type="protein sequence ID" value="KAF2148978.1"/>
    <property type="molecule type" value="Genomic_DNA"/>
</dbReference>
<organism evidence="1 2">
    <name type="scientific">Myriangium duriaei CBS 260.36</name>
    <dbReference type="NCBI Taxonomy" id="1168546"/>
    <lineage>
        <taxon>Eukaryota</taxon>
        <taxon>Fungi</taxon>
        <taxon>Dikarya</taxon>
        <taxon>Ascomycota</taxon>
        <taxon>Pezizomycotina</taxon>
        <taxon>Dothideomycetes</taxon>
        <taxon>Dothideomycetidae</taxon>
        <taxon>Myriangiales</taxon>
        <taxon>Myriangiaceae</taxon>
        <taxon>Myriangium</taxon>
    </lineage>
</organism>
<evidence type="ECO:0000313" key="1">
    <source>
        <dbReference type="EMBL" id="KAF2148978.1"/>
    </source>
</evidence>
<protein>
    <recommendedName>
        <fullName evidence="3">F-box domain-containing protein</fullName>
    </recommendedName>
</protein>
<sequence length="517" mass="59375">MSWILGSFLGLPDEILSLIFRNLADLPYTDAELTEPGALSASARSQMREDCLARLDLVHICLTCRRFNELATPLLYHTFVQQGWIEDCEEGSEESTTTRFSNLENPIPNCVRFMITLLKKPELTKHVRRIIWIARRVGSTENGARQKPSRLNKEQQLWDHASRLKALTTLQKATVHPRSANYLSALLHLERLQDLHHRPRLRSATRTLEGLLGLTRQINLLICNDGMCEEDEHRIRLDEHSIHPGTLQGLKHLSLDWDLVGSQHMRVITKTDFANLKRLTARFYDYNSLSLGPVVGKDTDGSWKYGPSNVSVEELCVSMAGHDTADLMIHRFTRLRKIEIRLNSIPHFLWGWRQWDDVFEALHKSKDLQESLGDLTLEAGEGDPQCRWPVAVGPDSILHMRKYRNLRVLSLHQSVFKQFAVNRDHPVAPLVEILPSTLERLRITDFDRGVCQQLDTFLSRLDSFSHLKRVEVVYGDFCLHDLYRDGPPPDDASKFKDYVAMLSQTLKSYGIQFVEVT</sequence>
<comment type="caution">
    <text evidence="1">The sequence shown here is derived from an EMBL/GenBank/DDBJ whole genome shotgun (WGS) entry which is preliminary data.</text>
</comment>
<dbReference type="Proteomes" id="UP000799439">
    <property type="component" value="Unassembled WGS sequence"/>
</dbReference>
<evidence type="ECO:0008006" key="3">
    <source>
        <dbReference type="Google" id="ProtNLM"/>
    </source>
</evidence>